<dbReference type="SMART" id="SM01332">
    <property type="entry name" value="Cyclin_C"/>
    <property type="match status" value="1"/>
</dbReference>
<dbReference type="FunFam" id="1.10.472.10:FF:000060">
    <property type="entry name" value="D6-type cyclin"/>
    <property type="match status" value="1"/>
</dbReference>
<sequence>MEFDLENPLADSDHFSPSLFLLESDHMPSHNYTRSLNAGDLHIVSVRKEAIASISHFSGEFGPFLLYLAVNYLDRFLSSRQILMLLLQQHKTWIVRLVACSCVSLAAKMMKTEFSLTHFQGNAGFVFDAQTIERMEYLILGALKWRMRSVTPFSFVSFFIPLFELKDPPLTQALEARAVEIISKSQIDTKLFEFKASIIAASALLFSSHELFPLQFPCFRKAICSCSYINKENLLKCYNSMQEMEEEDDRSMFDVVPSSSSLVDVLEQQFSSSESEITTTNGVDITGRTERHIKRRRN</sequence>
<dbReference type="Pfam" id="PF00134">
    <property type="entry name" value="Cyclin_N"/>
    <property type="match status" value="1"/>
</dbReference>
<evidence type="ECO:0000256" key="3">
    <source>
        <dbReference type="ARBA" id="ARBA00023127"/>
    </source>
</evidence>
<feature type="domain" description="Cyclin-like" evidence="7">
    <location>
        <begin position="52"/>
        <end position="141"/>
    </location>
</feature>
<dbReference type="InterPro" id="IPR013763">
    <property type="entry name" value="Cyclin-like_dom"/>
</dbReference>
<dbReference type="SUPFAM" id="SSF47954">
    <property type="entry name" value="Cyclin-like"/>
    <property type="match status" value="2"/>
</dbReference>
<evidence type="ECO:0000259" key="8">
    <source>
        <dbReference type="SMART" id="SM01332"/>
    </source>
</evidence>
<dbReference type="OrthoDB" id="306099at2759"/>
<evidence type="ECO:0000313" key="9">
    <source>
        <dbReference type="EMBL" id="GMI99669.1"/>
    </source>
</evidence>
<keyword evidence="4" id="KW-0131">Cell cycle</keyword>
<keyword evidence="3 5" id="KW-0195">Cyclin</keyword>
<evidence type="ECO:0000256" key="4">
    <source>
        <dbReference type="ARBA" id="ARBA00023306"/>
    </source>
</evidence>
<dbReference type="Pfam" id="PF02984">
    <property type="entry name" value="Cyclin_C"/>
    <property type="match status" value="1"/>
</dbReference>
<protein>
    <submittedName>
        <fullName evidence="9">Cyclin D61</fullName>
    </submittedName>
</protein>
<name>A0A9W7IP73_HIBTR</name>
<dbReference type="InterPro" id="IPR039361">
    <property type="entry name" value="Cyclin"/>
</dbReference>
<reference evidence="9" key="1">
    <citation type="submission" date="2023-05" db="EMBL/GenBank/DDBJ databases">
        <title>Genome and transcriptome analyses reveal genes involved in the formation of fine ridges on petal epidermal cells in Hibiscus trionum.</title>
        <authorList>
            <person name="Koshimizu S."/>
            <person name="Masuda S."/>
            <person name="Ishii T."/>
            <person name="Shirasu K."/>
            <person name="Hoshino A."/>
            <person name="Arita M."/>
        </authorList>
    </citation>
    <scope>NUCLEOTIDE SEQUENCE</scope>
    <source>
        <strain evidence="9">Hamamatsu line</strain>
    </source>
</reference>
<feature type="compositionally biased region" description="Polar residues" evidence="6">
    <location>
        <begin position="274"/>
        <end position="283"/>
    </location>
</feature>
<accession>A0A9W7IP73</accession>
<evidence type="ECO:0000256" key="1">
    <source>
        <dbReference type="ARBA" id="ARBA00009065"/>
    </source>
</evidence>
<gene>
    <name evidence="9" type="ORF">HRI_003636200</name>
</gene>
<dbReference type="EMBL" id="BSYR01000035">
    <property type="protein sequence ID" value="GMI99669.1"/>
    <property type="molecule type" value="Genomic_DNA"/>
</dbReference>
<evidence type="ECO:0000256" key="2">
    <source>
        <dbReference type="ARBA" id="ARBA00022618"/>
    </source>
</evidence>
<dbReference type="Gene3D" id="1.10.472.10">
    <property type="entry name" value="Cyclin-like"/>
    <property type="match status" value="2"/>
</dbReference>
<dbReference type="InterPro" id="IPR036915">
    <property type="entry name" value="Cyclin-like_sf"/>
</dbReference>
<dbReference type="SMART" id="SM00385">
    <property type="entry name" value="CYCLIN"/>
    <property type="match status" value="1"/>
</dbReference>
<dbReference type="GO" id="GO:0051301">
    <property type="term" value="P:cell division"/>
    <property type="evidence" value="ECO:0007669"/>
    <property type="project" value="UniProtKB-KW"/>
</dbReference>
<evidence type="ECO:0000313" key="10">
    <source>
        <dbReference type="Proteomes" id="UP001165190"/>
    </source>
</evidence>
<dbReference type="Proteomes" id="UP001165190">
    <property type="component" value="Unassembled WGS sequence"/>
</dbReference>
<keyword evidence="2" id="KW-0132">Cell division</keyword>
<evidence type="ECO:0000259" key="7">
    <source>
        <dbReference type="SMART" id="SM00385"/>
    </source>
</evidence>
<comment type="caution">
    <text evidence="9">The sequence shown here is derived from an EMBL/GenBank/DDBJ whole genome shotgun (WGS) entry which is preliminary data.</text>
</comment>
<keyword evidence="10" id="KW-1185">Reference proteome</keyword>
<comment type="similarity">
    <text evidence="1">Belongs to the cyclin family. Cyclin D subfamily.</text>
</comment>
<dbReference type="AlphaFoldDB" id="A0A9W7IP73"/>
<evidence type="ECO:0000256" key="5">
    <source>
        <dbReference type="RuleBase" id="RU000383"/>
    </source>
</evidence>
<evidence type="ECO:0000256" key="6">
    <source>
        <dbReference type="SAM" id="MobiDB-lite"/>
    </source>
</evidence>
<organism evidence="9 10">
    <name type="scientific">Hibiscus trionum</name>
    <name type="common">Flower of an hour</name>
    <dbReference type="NCBI Taxonomy" id="183268"/>
    <lineage>
        <taxon>Eukaryota</taxon>
        <taxon>Viridiplantae</taxon>
        <taxon>Streptophyta</taxon>
        <taxon>Embryophyta</taxon>
        <taxon>Tracheophyta</taxon>
        <taxon>Spermatophyta</taxon>
        <taxon>Magnoliopsida</taxon>
        <taxon>eudicotyledons</taxon>
        <taxon>Gunneridae</taxon>
        <taxon>Pentapetalae</taxon>
        <taxon>rosids</taxon>
        <taxon>malvids</taxon>
        <taxon>Malvales</taxon>
        <taxon>Malvaceae</taxon>
        <taxon>Malvoideae</taxon>
        <taxon>Hibiscus</taxon>
    </lineage>
</organism>
<dbReference type="PANTHER" id="PTHR10177">
    <property type="entry name" value="CYCLINS"/>
    <property type="match status" value="1"/>
</dbReference>
<dbReference type="CDD" id="cd20544">
    <property type="entry name" value="CYCLIN_AtCycD-like_rpt2"/>
    <property type="match status" value="1"/>
</dbReference>
<feature type="domain" description="Cyclin C-terminal" evidence="8">
    <location>
        <begin position="150"/>
        <end position="265"/>
    </location>
</feature>
<feature type="region of interest" description="Disordered" evidence="6">
    <location>
        <begin position="274"/>
        <end position="298"/>
    </location>
</feature>
<dbReference type="InterPro" id="IPR004367">
    <property type="entry name" value="Cyclin_C-dom"/>
</dbReference>
<dbReference type="InterPro" id="IPR006671">
    <property type="entry name" value="Cyclin_N"/>
</dbReference>
<proteinExistence type="inferred from homology"/>
<dbReference type="FunFam" id="1.10.472.10:FF:000040">
    <property type="entry name" value="D6-type cyclin"/>
    <property type="match status" value="1"/>
</dbReference>